<keyword evidence="1" id="KW-0175">Coiled coil</keyword>
<evidence type="ECO:0000256" key="1">
    <source>
        <dbReference type="SAM" id="Coils"/>
    </source>
</evidence>
<gene>
    <name evidence="2" type="ORF">SAMN05444390_1011437</name>
</gene>
<accession>A0A1H5XNF8</accession>
<name>A0A1H5XNF8_9GAMM</name>
<feature type="coiled-coil region" evidence="1">
    <location>
        <begin position="64"/>
        <end position="91"/>
    </location>
</feature>
<dbReference type="Proteomes" id="UP000236745">
    <property type="component" value="Unassembled WGS sequence"/>
</dbReference>
<dbReference type="EMBL" id="FNVQ01000001">
    <property type="protein sequence ID" value="SEG12900.1"/>
    <property type="molecule type" value="Genomic_DNA"/>
</dbReference>
<organism evidence="2 3">
    <name type="scientific">Marinobacterium lutimaris</name>
    <dbReference type="NCBI Taxonomy" id="568106"/>
    <lineage>
        <taxon>Bacteria</taxon>
        <taxon>Pseudomonadati</taxon>
        <taxon>Pseudomonadota</taxon>
        <taxon>Gammaproteobacteria</taxon>
        <taxon>Oceanospirillales</taxon>
        <taxon>Oceanospirillaceae</taxon>
        <taxon>Marinobacterium</taxon>
    </lineage>
</organism>
<keyword evidence="3" id="KW-1185">Reference proteome</keyword>
<protein>
    <submittedName>
        <fullName evidence="2">Uncharacterized protein</fullName>
    </submittedName>
</protein>
<dbReference type="AlphaFoldDB" id="A0A1H5XNF8"/>
<sequence>MRRLDKGAGPGLVITRPDVDPCPKCLPEQPGLLRGSLYECTCGNCNGLGVVLSDGSAVPEREANDLLARLVISQRREIERLKKQVRELAQYRPDPRTTAKRD</sequence>
<evidence type="ECO:0000313" key="3">
    <source>
        <dbReference type="Proteomes" id="UP000236745"/>
    </source>
</evidence>
<evidence type="ECO:0000313" key="2">
    <source>
        <dbReference type="EMBL" id="SEG12900.1"/>
    </source>
</evidence>
<reference evidence="2 3" key="1">
    <citation type="submission" date="2016-10" db="EMBL/GenBank/DDBJ databases">
        <authorList>
            <person name="de Groot N.N."/>
        </authorList>
    </citation>
    <scope>NUCLEOTIDE SEQUENCE [LARGE SCALE GENOMIC DNA]</scope>
    <source>
        <strain evidence="2 3">DSM 22012</strain>
    </source>
</reference>
<proteinExistence type="predicted"/>